<reference evidence="3" key="1">
    <citation type="journal article" date="2019" name="Int. J. Syst. Evol. Microbiol.">
        <title>The Global Catalogue of Microorganisms (GCM) 10K type strain sequencing project: providing services to taxonomists for standard genome sequencing and annotation.</title>
        <authorList>
            <consortium name="The Broad Institute Genomics Platform"/>
            <consortium name="The Broad Institute Genome Sequencing Center for Infectious Disease"/>
            <person name="Wu L."/>
            <person name="Ma J."/>
        </authorList>
    </citation>
    <scope>NUCLEOTIDE SEQUENCE [LARGE SCALE GENOMIC DNA]</scope>
    <source>
        <strain evidence="3">JCM 30331</strain>
    </source>
</reference>
<name>A0ABQ2EQZ6_9DEIO</name>
<feature type="domain" description="N-acetyltransferase" evidence="1">
    <location>
        <begin position="137"/>
        <end position="275"/>
    </location>
</feature>
<dbReference type="InterPro" id="IPR000182">
    <property type="entry name" value="GNAT_dom"/>
</dbReference>
<dbReference type="Pfam" id="PF13480">
    <property type="entry name" value="Acetyltransf_6"/>
    <property type="match status" value="1"/>
</dbReference>
<evidence type="ECO:0000259" key="1">
    <source>
        <dbReference type="PROSITE" id="PS51186"/>
    </source>
</evidence>
<dbReference type="Gene3D" id="3.40.630.30">
    <property type="match status" value="1"/>
</dbReference>
<comment type="caution">
    <text evidence="2">The sequence shown here is derived from an EMBL/GenBank/DDBJ whole genome shotgun (WGS) entry which is preliminary data.</text>
</comment>
<sequence>MTAAATLTTQDIALRRSQLDEAFVEMYSNLPPDVRQELRMQTVRVGSAGACMVGSVPIVLFNRVVNLGVGMPGTPEQVDELVALYRAEGLPFMVQLSPIAAPDSLPTWLEARGVVRKDSWAIFTRDLGPPPEVSTELRVERVGQELATVFGDTLARGYGLPPSLVVLMTALVGHPGAHCYLAYHGETPVAAASMFVEGQTARFIGAGTLPEFRRRGGQGALLARRIRDAAALGCDLITVETAEDPPEKPNPSYHNMLRSGFQLAYMQPNYIYTPS</sequence>
<dbReference type="PROSITE" id="PS51186">
    <property type="entry name" value="GNAT"/>
    <property type="match status" value="1"/>
</dbReference>
<dbReference type="InterPro" id="IPR038740">
    <property type="entry name" value="BioF2-like_GNAT_dom"/>
</dbReference>
<gene>
    <name evidence="2" type="ORF">GCM10008955_07400</name>
</gene>
<dbReference type="CDD" id="cd04301">
    <property type="entry name" value="NAT_SF"/>
    <property type="match status" value="1"/>
</dbReference>
<evidence type="ECO:0000313" key="2">
    <source>
        <dbReference type="EMBL" id="GGK16527.1"/>
    </source>
</evidence>
<protein>
    <recommendedName>
        <fullName evidence="1">N-acetyltransferase domain-containing protein</fullName>
    </recommendedName>
</protein>
<dbReference type="RefSeq" id="WP_189004659.1">
    <property type="nucleotide sequence ID" value="NZ_BMPP01000002.1"/>
</dbReference>
<evidence type="ECO:0000313" key="3">
    <source>
        <dbReference type="Proteomes" id="UP000647587"/>
    </source>
</evidence>
<dbReference type="SUPFAM" id="SSF55729">
    <property type="entry name" value="Acyl-CoA N-acyltransferases (Nat)"/>
    <property type="match status" value="1"/>
</dbReference>
<organism evidence="2 3">
    <name type="scientific">Deinococcus malanensis</name>
    <dbReference type="NCBI Taxonomy" id="1706855"/>
    <lineage>
        <taxon>Bacteria</taxon>
        <taxon>Thermotogati</taxon>
        <taxon>Deinococcota</taxon>
        <taxon>Deinococci</taxon>
        <taxon>Deinococcales</taxon>
        <taxon>Deinococcaceae</taxon>
        <taxon>Deinococcus</taxon>
    </lineage>
</organism>
<keyword evidence="3" id="KW-1185">Reference proteome</keyword>
<accession>A0ABQ2EQZ6</accession>
<proteinExistence type="predicted"/>
<dbReference type="Proteomes" id="UP000647587">
    <property type="component" value="Unassembled WGS sequence"/>
</dbReference>
<dbReference type="InterPro" id="IPR016181">
    <property type="entry name" value="Acyl_CoA_acyltransferase"/>
</dbReference>
<dbReference type="EMBL" id="BMPP01000002">
    <property type="protein sequence ID" value="GGK16527.1"/>
    <property type="molecule type" value="Genomic_DNA"/>
</dbReference>